<dbReference type="Proteomes" id="UP000789366">
    <property type="component" value="Unassembled WGS sequence"/>
</dbReference>
<reference evidence="1" key="1">
    <citation type="submission" date="2021-06" db="EMBL/GenBank/DDBJ databases">
        <authorList>
            <person name="Kallberg Y."/>
            <person name="Tangrot J."/>
            <person name="Rosling A."/>
        </authorList>
    </citation>
    <scope>NUCLEOTIDE SEQUENCE</scope>
    <source>
        <strain evidence="1">28 12/20/2015</strain>
    </source>
</reference>
<evidence type="ECO:0000313" key="1">
    <source>
        <dbReference type="EMBL" id="CAG8670034.1"/>
    </source>
</evidence>
<protein>
    <submittedName>
        <fullName evidence="1">6999_t:CDS:1</fullName>
    </submittedName>
</protein>
<name>A0ACA9NSZ7_9GLOM</name>
<organism evidence="1 2">
    <name type="scientific">Cetraspora pellucida</name>
    <dbReference type="NCBI Taxonomy" id="1433469"/>
    <lineage>
        <taxon>Eukaryota</taxon>
        <taxon>Fungi</taxon>
        <taxon>Fungi incertae sedis</taxon>
        <taxon>Mucoromycota</taxon>
        <taxon>Glomeromycotina</taxon>
        <taxon>Glomeromycetes</taxon>
        <taxon>Diversisporales</taxon>
        <taxon>Gigasporaceae</taxon>
        <taxon>Cetraspora</taxon>
    </lineage>
</organism>
<proteinExistence type="predicted"/>
<dbReference type="EMBL" id="CAJVPW010016446">
    <property type="protein sequence ID" value="CAG8670034.1"/>
    <property type="molecule type" value="Genomic_DNA"/>
</dbReference>
<accession>A0ACA9NSZ7</accession>
<sequence>MGKFGKTYCTIPLHLLRSLVESYEHDKNSIPEILEGLRHLIPAINDYFKFLPSMFEQNMKKTDANLILYESFALSNNEQEEFETSDGYCFAKFYKYGCPYLQLTNVYNLIPIESINNLVHIVPQFD</sequence>
<keyword evidence="2" id="KW-1185">Reference proteome</keyword>
<gene>
    <name evidence="1" type="ORF">SPELUC_LOCUS9614</name>
</gene>
<feature type="non-terminal residue" evidence="1">
    <location>
        <position position="126"/>
    </location>
</feature>
<comment type="caution">
    <text evidence="1">The sequence shown here is derived from an EMBL/GenBank/DDBJ whole genome shotgun (WGS) entry which is preliminary data.</text>
</comment>
<evidence type="ECO:0000313" key="2">
    <source>
        <dbReference type="Proteomes" id="UP000789366"/>
    </source>
</evidence>